<organism evidence="1 2">
    <name type="scientific">Arcticibacterium luteifluviistationis</name>
    <dbReference type="NCBI Taxonomy" id="1784714"/>
    <lineage>
        <taxon>Bacteria</taxon>
        <taxon>Pseudomonadati</taxon>
        <taxon>Bacteroidota</taxon>
        <taxon>Cytophagia</taxon>
        <taxon>Cytophagales</taxon>
        <taxon>Leadbetterellaceae</taxon>
        <taxon>Arcticibacterium</taxon>
    </lineage>
</organism>
<dbReference type="KEGG" id="als:DJ013_01130"/>
<name>A0A2Z4G6T4_9BACT</name>
<accession>A0A2Z4G6T4</accession>
<dbReference type="AlphaFoldDB" id="A0A2Z4G6T4"/>
<keyword evidence="2" id="KW-1185">Reference proteome</keyword>
<dbReference type="Proteomes" id="UP000249873">
    <property type="component" value="Chromosome"/>
</dbReference>
<evidence type="ECO:0000313" key="1">
    <source>
        <dbReference type="EMBL" id="AWV96858.1"/>
    </source>
</evidence>
<dbReference type="InterPro" id="IPR025515">
    <property type="entry name" value="DUF4403"/>
</dbReference>
<evidence type="ECO:0008006" key="3">
    <source>
        <dbReference type="Google" id="ProtNLM"/>
    </source>
</evidence>
<dbReference type="Pfam" id="PF14356">
    <property type="entry name" value="DUF4403"/>
    <property type="match status" value="1"/>
</dbReference>
<proteinExistence type="predicted"/>
<sequence>MNKWNGLKRHKKRNLDMGPRWFTLSHSLLFVGLLLLTACSKKYNAEAPSESYSSVALDSLSNKVSYLTVPLNIDLREVEKQVNQNFKGLIYDDDSFSEDDLKYKIWKNDDLKFKHRGQGVFEFKVPLKIWVEKRVKILGMTQTPSTEFEIIANFTSKPFIAADWKLKSVTNAEGFEWVTQPKLTLGGFTVPITSIVGGIINNYQGTIARMIDTKISEEIDLVSPVLKVWNDIKAPVNLSSDYNLWLQVIPQDVLMTALNFDNNSINTSVAIKAIVNSSVGKVNKPVNVSTELPPIKFANTLPEGFGIHLYNLVTFNEAEKIAKGMFVGKKMTISSGKEIEITGLRIYGGKDNKVIIQVNTIGDMKGTIFLTGDPVYDKNKREIILKNIDFDIKTKSLLIKTASWFMSGTFARQIEDSFGIPVDPIFDGAKSSINDLLNSQFKSGLSLKGKLKDISPGAVYLKSEGLMTTVIATGNLEVKLTSFAPKK</sequence>
<dbReference type="OrthoDB" id="617059at2"/>
<protein>
    <recommendedName>
        <fullName evidence="3">DUF4403 domain-containing protein</fullName>
    </recommendedName>
</protein>
<dbReference type="EMBL" id="CP029480">
    <property type="protein sequence ID" value="AWV96858.1"/>
    <property type="molecule type" value="Genomic_DNA"/>
</dbReference>
<reference evidence="1 2" key="1">
    <citation type="submission" date="2018-05" db="EMBL/GenBank/DDBJ databases">
        <title>Complete genome sequence of Arcticibacterium luteifluviistationis SM1504T, a cytophagaceae bacterium isolated from Arctic surface seawater.</title>
        <authorList>
            <person name="Li Y."/>
            <person name="Qin Q.-L."/>
        </authorList>
    </citation>
    <scope>NUCLEOTIDE SEQUENCE [LARGE SCALE GENOMIC DNA]</scope>
    <source>
        <strain evidence="1 2">SM1504</strain>
    </source>
</reference>
<evidence type="ECO:0000313" key="2">
    <source>
        <dbReference type="Proteomes" id="UP000249873"/>
    </source>
</evidence>
<gene>
    <name evidence="1" type="ORF">DJ013_01130</name>
</gene>